<evidence type="ECO:0000256" key="5">
    <source>
        <dbReference type="RuleBase" id="RU004466"/>
    </source>
</evidence>
<dbReference type="InterPro" id="IPR008949">
    <property type="entry name" value="Isoprenoid_synthase_dom_sf"/>
</dbReference>
<dbReference type="STRING" id="2004952.A0A2C5ZMT9"/>
<evidence type="ECO:0000256" key="4">
    <source>
        <dbReference type="ARBA" id="ARBA00022842"/>
    </source>
</evidence>
<dbReference type="InterPro" id="IPR033749">
    <property type="entry name" value="Polyprenyl_synt_CS"/>
</dbReference>
<evidence type="ECO:0000256" key="1">
    <source>
        <dbReference type="ARBA" id="ARBA00001946"/>
    </source>
</evidence>
<dbReference type="PANTHER" id="PTHR11525">
    <property type="entry name" value="FARNESYL-PYROPHOSPHATE SYNTHETASE"/>
    <property type="match status" value="1"/>
</dbReference>
<dbReference type="PANTHER" id="PTHR11525:SF0">
    <property type="entry name" value="FARNESYL PYROPHOSPHATE SYNTHASE"/>
    <property type="match status" value="1"/>
</dbReference>
<accession>A0A2C5ZMT9</accession>
<dbReference type="GO" id="GO:0045337">
    <property type="term" value="P:farnesyl diphosphate biosynthetic process"/>
    <property type="evidence" value="ECO:0007669"/>
    <property type="project" value="TreeGrafter"/>
</dbReference>
<name>A0A2C5ZMT9_9HYPO</name>
<keyword evidence="2 5" id="KW-0808">Transferase</keyword>
<dbReference type="Gene3D" id="1.10.600.10">
    <property type="entry name" value="Farnesyl Diphosphate Synthase"/>
    <property type="match status" value="1"/>
</dbReference>
<dbReference type="GO" id="GO:0043386">
    <property type="term" value="P:mycotoxin biosynthetic process"/>
    <property type="evidence" value="ECO:0007669"/>
    <property type="project" value="UniProtKB-ARBA"/>
</dbReference>
<evidence type="ECO:0000256" key="3">
    <source>
        <dbReference type="ARBA" id="ARBA00022723"/>
    </source>
</evidence>
<dbReference type="OrthoDB" id="10257492at2759"/>
<gene>
    <name evidence="6" type="ORF">CDD80_62</name>
</gene>
<evidence type="ECO:0000256" key="2">
    <source>
        <dbReference type="ARBA" id="ARBA00022679"/>
    </source>
</evidence>
<dbReference type="GO" id="GO:0046165">
    <property type="term" value="P:alcohol biosynthetic process"/>
    <property type="evidence" value="ECO:0007669"/>
    <property type="project" value="UniProtKB-ARBA"/>
</dbReference>
<dbReference type="SFLD" id="SFLDS00005">
    <property type="entry name" value="Isoprenoid_Synthase_Type_I"/>
    <property type="match status" value="1"/>
</dbReference>
<evidence type="ECO:0000313" key="7">
    <source>
        <dbReference type="Proteomes" id="UP000226431"/>
    </source>
</evidence>
<dbReference type="InterPro" id="IPR000092">
    <property type="entry name" value="Polyprenyl_synt"/>
</dbReference>
<protein>
    <submittedName>
        <fullName evidence="6">Uncharacterized protein</fullName>
    </submittedName>
</protein>
<dbReference type="Pfam" id="PF00348">
    <property type="entry name" value="polyprenyl_synt"/>
    <property type="match status" value="1"/>
</dbReference>
<keyword evidence="3" id="KW-0479">Metal-binding</keyword>
<dbReference type="Proteomes" id="UP000226431">
    <property type="component" value="Unassembled WGS sequence"/>
</dbReference>
<dbReference type="PROSITE" id="PS00723">
    <property type="entry name" value="POLYPRENYL_SYNTHASE_1"/>
    <property type="match status" value="1"/>
</dbReference>
<dbReference type="GO" id="GO:0005737">
    <property type="term" value="C:cytoplasm"/>
    <property type="evidence" value="ECO:0007669"/>
    <property type="project" value="TreeGrafter"/>
</dbReference>
<dbReference type="GO" id="GO:0004337">
    <property type="term" value="F:(2E,6E)-farnesyl diphosphate synthase activity"/>
    <property type="evidence" value="ECO:0007669"/>
    <property type="project" value="TreeGrafter"/>
</dbReference>
<dbReference type="GO" id="GO:0004161">
    <property type="term" value="F:dimethylallyltranstransferase activity"/>
    <property type="evidence" value="ECO:0007669"/>
    <property type="project" value="TreeGrafter"/>
</dbReference>
<dbReference type="EMBL" id="NJES01000010">
    <property type="protein sequence ID" value="PHH80714.1"/>
    <property type="molecule type" value="Genomic_DNA"/>
</dbReference>
<proteinExistence type="inferred from homology"/>
<comment type="similarity">
    <text evidence="5">Belongs to the FPP/GGPP synthase family.</text>
</comment>
<dbReference type="AlphaFoldDB" id="A0A2C5ZMT9"/>
<comment type="caution">
    <text evidence="6">The sequence shown here is derived from an EMBL/GenBank/DDBJ whole genome shotgun (WGS) entry which is preliminary data.</text>
</comment>
<dbReference type="SUPFAM" id="SSF48576">
    <property type="entry name" value="Terpenoid synthases"/>
    <property type="match status" value="1"/>
</dbReference>
<dbReference type="CDD" id="cd00685">
    <property type="entry name" value="Trans_IPPS_HT"/>
    <property type="match status" value="1"/>
</dbReference>
<organism evidence="6 7">
    <name type="scientific">Ophiocordyceps camponoti-rufipedis</name>
    <dbReference type="NCBI Taxonomy" id="2004952"/>
    <lineage>
        <taxon>Eukaryota</taxon>
        <taxon>Fungi</taxon>
        <taxon>Dikarya</taxon>
        <taxon>Ascomycota</taxon>
        <taxon>Pezizomycotina</taxon>
        <taxon>Sordariomycetes</taxon>
        <taxon>Hypocreomycetidae</taxon>
        <taxon>Hypocreales</taxon>
        <taxon>Ophiocordycipitaceae</taxon>
        <taxon>Ophiocordyceps</taxon>
    </lineage>
</organism>
<reference evidence="6 7" key="1">
    <citation type="submission" date="2017-06" db="EMBL/GenBank/DDBJ databases">
        <title>Ant-infecting Ophiocordyceps genomes reveal a high diversity of potential behavioral manipulation genes and a possible major role for enterotoxins.</title>
        <authorList>
            <person name="De Bekker C."/>
            <person name="Evans H.C."/>
            <person name="Brachmann A."/>
            <person name="Hughes D.P."/>
        </authorList>
    </citation>
    <scope>NUCLEOTIDE SEQUENCE [LARGE SCALE GENOMIC DNA]</scope>
    <source>
        <strain evidence="6 7">Map16</strain>
    </source>
</reference>
<dbReference type="InterPro" id="IPR039702">
    <property type="entry name" value="FPS1-like"/>
</dbReference>
<dbReference type="GO" id="GO:0046872">
    <property type="term" value="F:metal ion binding"/>
    <property type="evidence" value="ECO:0007669"/>
    <property type="project" value="UniProtKB-KW"/>
</dbReference>
<keyword evidence="4" id="KW-0460">Magnesium</keyword>
<evidence type="ECO:0000313" key="6">
    <source>
        <dbReference type="EMBL" id="PHH80714.1"/>
    </source>
</evidence>
<comment type="cofactor">
    <cofactor evidence="1">
        <name>Mg(2+)</name>
        <dbReference type="ChEBI" id="CHEBI:18420"/>
    </cofactor>
</comment>
<sequence length="354" mass="40843">MTLLTRPRFEAVFPRLVSAVLDHARSFKLDQSELDRFKQSLTSSPHTKNIEFNCLDGKFNRALSVLEAVSLLQGKPLDDSQFTQVAALGWALELLHISMLMFDDVMDKGINRRGKPCWYRVQGVGLNAINDSMMLQSSAFFLLKDIFRSHPLYTEILEALLEAQFKTEMGQHIDLLTAPQDQTNLDKFTADKYTLIAVTKTAYSFFLPVALALYYLELATPNNIKQTEEIVPLLTEYFQIQDDYLDNFGRPETIGKIGNDIRENKCSWLVVQALEIATPKQRRVLEENYGRDDDVKERAVKKLYDELALEQRYQEFEEQRVKEIRDMINRVDESEGLKKGVFSAMLSQIYKRSK</sequence>
<keyword evidence="7" id="KW-1185">Reference proteome</keyword>